<accession>A0A1H0VEJ5</accession>
<keyword evidence="2" id="KW-1185">Reference proteome</keyword>
<evidence type="ECO:0000313" key="2">
    <source>
        <dbReference type="Proteomes" id="UP000199073"/>
    </source>
</evidence>
<name>A0A1H0VEJ5_9BACT</name>
<proteinExistence type="predicted"/>
<reference evidence="1 2" key="1">
    <citation type="submission" date="2016-10" db="EMBL/GenBank/DDBJ databases">
        <authorList>
            <person name="de Groot N.N."/>
        </authorList>
    </citation>
    <scope>NUCLEOTIDE SEQUENCE [LARGE SCALE GENOMIC DNA]</scope>
    <source>
        <strain evidence="1 2">DSM 12130</strain>
    </source>
</reference>
<protein>
    <submittedName>
        <fullName evidence="1">Uncharacterized protein</fullName>
    </submittedName>
</protein>
<evidence type="ECO:0000313" key="1">
    <source>
        <dbReference type="EMBL" id="SDP76972.1"/>
    </source>
</evidence>
<dbReference type="Proteomes" id="UP000199073">
    <property type="component" value="Unassembled WGS sequence"/>
</dbReference>
<dbReference type="EMBL" id="FNJI01000048">
    <property type="protein sequence ID" value="SDP76972.1"/>
    <property type="molecule type" value="Genomic_DNA"/>
</dbReference>
<dbReference type="AlphaFoldDB" id="A0A1H0VEJ5"/>
<gene>
    <name evidence="1" type="ORF">SAMN05660330_04025</name>
</gene>
<sequence>MNEHHTEFENFVLEVLGCCSSSWYRHYCFHGDTTYFLLNSHLHDIASRCNLLTKEKSKNRIFTHKEVVNIFAKQFLPSEGYLLENGKAIPTCIFMKSENIPASVFKSSKWYIHDLDPLFSKFVISPSEYSDCILKVQTKHGIIHISFHAWEKFISRIITCKQKVNKFENRDYLYYSRRYCLRVLIKLLQGSEKTLRNNRLEQFLKYNCKNANYYTVSGWILVVEENKVLKTIYHKGKISRHGYKLADN</sequence>
<organism evidence="1 2">
    <name type="scientific">Desulforhopalus singaporensis</name>
    <dbReference type="NCBI Taxonomy" id="91360"/>
    <lineage>
        <taxon>Bacteria</taxon>
        <taxon>Pseudomonadati</taxon>
        <taxon>Thermodesulfobacteriota</taxon>
        <taxon>Desulfobulbia</taxon>
        <taxon>Desulfobulbales</taxon>
        <taxon>Desulfocapsaceae</taxon>
        <taxon>Desulforhopalus</taxon>
    </lineage>
</organism>